<reference evidence="4 5" key="1">
    <citation type="submission" date="2009-08" db="EMBL/GenBank/DDBJ databases">
        <title>The Genome Sequence of Spizellomyces punctatus strain DAOM BR117.</title>
        <authorList>
            <consortium name="The Broad Institute Genome Sequencing Platform"/>
            <person name="Russ C."/>
            <person name="Cuomo C."/>
            <person name="Shea T."/>
            <person name="Young S.K."/>
            <person name="Zeng Q."/>
            <person name="Koehrsen M."/>
            <person name="Haas B."/>
            <person name="Borodovsky M."/>
            <person name="Guigo R."/>
            <person name="Alvarado L."/>
            <person name="Berlin A."/>
            <person name="Bochicchio J."/>
            <person name="Borenstein D."/>
            <person name="Chapman S."/>
            <person name="Chen Z."/>
            <person name="Engels R."/>
            <person name="Freedman E."/>
            <person name="Gellesch M."/>
            <person name="Goldberg J."/>
            <person name="Griggs A."/>
            <person name="Gujja S."/>
            <person name="Heiman D."/>
            <person name="Hepburn T."/>
            <person name="Howarth C."/>
            <person name="Jen D."/>
            <person name="Larson L."/>
            <person name="Lewis B."/>
            <person name="Mehta T."/>
            <person name="Park D."/>
            <person name="Pearson M."/>
            <person name="Roberts A."/>
            <person name="Saif S."/>
            <person name="Shenoy N."/>
            <person name="Sisk P."/>
            <person name="Stolte C."/>
            <person name="Sykes S."/>
            <person name="Thomson T."/>
            <person name="Walk T."/>
            <person name="White J."/>
            <person name="Yandava C."/>
            <person name="Burger G."/>
            <person name="Gray M.W."/>
            <person name="Holland P.W.H."/>
            <person name="King N."/>
            <person name="Lang F.B.F."/>
            <person name="Roger A.J."/>
            <person name="Ruiz-Trillo I."/>
            <person name="Lander E."/>
            <person name="Nusbaum C."/>
        </authorList>
    </citation>
    <scope>NUCLEOTIDE SEQUENCE [LARGE SCALE GENOMIC DNA]</scope>
    <source>
        <strain evidence="4 5">DAOM BR117</strain>
    </source>
</reference>
<dbReference type="AlphaFoldDB" id="A0A0L0H6K1"/>
<dbReference type="Gene3D" id="1.10.287.2720">
    <property type="match status" value="1"/>
</dbReference>
<name>A0A0L0H6K1_SPIPD</name>
<dbReference type="InParanoid" id="A0A0L0H6K1"/>
<evidence type="ECO:0000256" key="1">
    <source>
        <dbReference type="ARBA" id="ARBA00008842"/>
    </source>
</evidence>
<keyword evidence="5" id="KW-1185">Reference proteome</keyword>
<dbReference type="RefSeq" id="XP_016604902.1">
    <property type="nucleotide sequence ID" value="XM_016755850.1"/>
</dbReference>
<comment type="similarity">
    <text evidence="1 2">Belongs to the OSBP family.</text>
</comment>
<dbReference type="GeneID" id="27690891"/>
<proteinExistence type="inferred from homology"/>
<evidence type="ECO:0000313" key="5">
    <source>
        <dbReference type="Proteomes" id="UP000053201"/>
    </source>
</evidence>
<dbReference type="Gene3D" id="6.10.140.1150">
    <property type="match status" value="1"/>
</dbReference>
<dbReference type="EMBL" id="KQ257466">
    <property type="protein sequence ID" value="KNC96862.1"/>
    <property type="molecule type" value="Genomic_DNA"/>
</dbReference>
<dbReference type="SUPFAM" id="SSF144000">
    <property type="entry name" value="Oxysterol-binding protein-like"/>
    <property type="match status" value="1"/>
</dbReference>
<dbReference type="PROSITE" id="PS01013">
    <property type="entry name" value="OSBP"/>
    <property type="match status" value="1"/>
</dbReference>
<evidence type="ECO:0000256" key="2">
    <source>
        <dbReference type="RuleBase" id="RU003844"/>
    </source>
</evidence>
<organism evidence="4 5">
    <name type="scientific">Spizellomyces punctatus (strain DAOM BR117)</name>
    <dbReference type="NCBI Taxonomy" id="645134"/>
    <lineage>
        <taxon>Eukaryota</taxon>
        <taxon>Fungi</taxon>
        <taxon>Fungi incertae sedis</taxon>
        <taxon>Chytridiomycota</taxon>
        <taxon>Chytridiomycota incertae sedis</taxon>
        <taxon>Chytridiomycetes</taxon>
        <taxon>Spizellomycetales</taxon>
        <taxon>Spizellomycetaceae</taxon>
        <taxon>Spizellomyces</taxon>
    </lineage>
</organism>
<dbReference type="GO" id="GO:0005829">
    <property type="term" value="C:cytosol"/>
    <property type="evidence" value="ECO:0007669"/>
    <property type="project" value="TreeGrafter"/>
</dbReference>
<dbReference type="InterPro" id="IPR000648">
    <property type="entry name" value="Oxysterol-bd"/>
</dbReference>
<sequence length="450" mass="51435">MSGKDKMDDKTAATVAMETENLDHAEGTSKVKFVFGMLKKLVGVKDLSSMRLSLPASLMEPESNLEFWNYMDRPDYFVTIPDGEDPLERMLRVIRWWYSKDTKWKDQRIRKPYNSILGERFLCWWDVPLNDVSPSAEPRSSTSTDQTNTDQESEKTLVDDTPLKVTCITEQISHHPPVSAYYYECKEKGIIGRGVDHISARFTGTNIKVGPGAQNHGIYITLTSLDDEEYNIQHPWASVTGWLSGSPYVVVGESAIITCPKTGLKAVLEYKEESMFGKAKFAIEGKIFKYDYEADKSYTDKERKEKEKLSKIKDKDVVCRLYGQWNGQIFCVKTTQDSDAKPRLLFDMHTSTPAKKQTLPLEDQHPLESRRIWEPVTSALLAKDFTLATNEKRRIEDAQRKLAAERAARDEDFVSEYFEFKGDRAGRPGPPVDMNRAKPFLKEGKQFVCK</sequence>
<evidence type="ECO:0008006" key="6">
    <source>
        <dbReference type="Google" id="ProtNLM"/>
    </source>
</evidence>
<dbReference type="Pfam" id="PF01237">
    <property type="entry name" value="Oxysterol_BP"/>
    <property type="match status" value="1"/>
</dbReference>
<gene>
    <name evidence="4" type="ORF">SPPG_07694</name>
</gene>
<dbReference type="GO" id="GO:0032934">
    <property type="term" value="F:sterol binding"/>
    <property type="evidence" value="ECO:0007669"/>
    <property type="project" value="TreeGrafter"/>
</dbReference>
<feature type="region of interest" description="Disordered" evidence="3">
    <location>
        <begin position="133"/>
        <end position="157"/>
    </location>
</feature>
<feature type="compositionally biased region" description="Low complexity" evidence="3">
    <location>
        <begin position="140"/>
        <end position="150"/>
    </location>
</feature>
<dbReference type="InterPro" id="IPR018494">
    <property type="entry name" value="Oxysterol-bd_CS"/>
</dbReference>
<dbReference type="eggNOG" id="KOG2210">
    <property type="taxonomic scope" value="Eukaryota"/>
</dbReference>
<dbReference type="VEuPathDB" id="FungiDB:SPPG_07694"/>
<dbReference type="InterPro" id="IPR037239">
    <property type="entry name" value="OSBP_sf"/>
</dbReference>
<dbReference type="FunCoup" id="A0A0L0H6K1">
    <property type="interactions" value="10"/>
</dbReference>
<dbReference type="Proteomes" id="UP000053201">
    <property type="component" value="Unassembled WGS sequence"/>
</dbReference>
<dbReference type="PANTHER" id="PTHR10972">
    <property type="entry name" value="OXYSTEROL-BINDING PROTEIN-RELATED"/>
    <property type="match status" value="1"/>
</dbReference>
<dbReference type="STRING" id="645134.A0A0L0H6K1"/>
<dbReference type="GO" id="GO:0016020">
    <property type="term" value="C:membrane"/>
    <property type="evidence" value="ECO:0007669"/>
    <property type="project" value="TreeGrafter"/>
</dbReference>
<accession>A0A0L0H6K1</accession>
<dbReference type="OMA" id="WNYLDAP"/>
<evidence type="ECO:0000313" key="4">
    <source>
        <dbReference type="EMBL" id="KNC96862.1"/>
    </source>
</evidence>
<dbReference type="PANTHER" id="PTHR10972:SF212">
    <property type="entry name" value="OXYSTEROL-BINDING PROTEIN-LIKE PROTEIN 1"/>
    <property type="match status" value="1"/>
</dbReference>
<dbReference type="Gene3D" id="2.40.160.120">
    <property type="match status" value="1"/>
</dbReference>
<dbReference type="OrthoDB" id="14833at2759"/>
<protein>
    <recommendedName>
        <fullName evidence="6">Oxysterol-binding protein</fullName>
    </recommendedName>
</protein>
<evidence type="ECO:0000256" key="3">
    <source>
        <dbReference type="SAM" id="MobiDB-lite"/>
    </source>
</evidence>